<dbReference type="PANTHER" id="PTHR10826">
    <property type="entry name" value="COMPLEMENT COMPONENT 1"/>
    <property type="match status" value="1"/>
</dbReference>
<organism evidence="2 3">
    <name type="scientific">Amanita thiersii Skay4041</name>
    <dbReference type="NCBI Taxonomy" id="703135"/>
    <lineage>
        <taxon>Eukaryota</taxon>
        <taxon>Fungi</taxon>
        <taxon>Dikarya</taxon>
        <taxon>Basidiomycota</taxon>
        <taxon>Agaricomycotina</taxon>
        <taxon>Agaricomycetes</taxon>
        <taxon>Agaricomycetidae</taxon>
        <taxon>Agaricales</taxon>
        <taxon>Pluteineae</taxon>
        <taxon>Amanitaceae</taxon>
        <taxon>Amanita</taxon>
    </lineage>
</organism>
<gene>
    <name evidence="2" type="ORF">AMATHDRAFT_68594</name>
</gene>
<name>A0A2A9NGW5_9AGAR</name>
<reference evidence="2 3" key="1">
    <citation type="submission" date="2014-02" db="EMBL/GenBank/DDBJ databases">
        <title>Transposable element dynamics among asymbiotic and ectomycorrhizal Amanita fungi.</title>
        <authorList>
            <consortium name="DOE Joint Genome Institute"/>
            <person name="Hess J."/>
            <person name="Skrede I."/>
            <person name="Wolfe B."/>
            <person name="LaButti K."/>
            <person name="Ohm R.A."/>
            <person name="Grigoriev I.V."/>
            <person name="Pringle A."/>
        </authorList>
    </citation>
    <scope>NUCLEOTIDE SEQUENCE [LARGE SCALE GENOMIC DNA]</scope>
    <source>
        <strain evidence="2 3">SKay4041</strain>
    </source>
</reference>
<sequence>MSGVRALRQVSRLVVGCPSGRVGVVSSGGLVPRAGLVAGRSNSGATGTGMRTAMVWATVPRAAFSSSARVFGSGSSDVVLSQKLESEIQYEKEALGDVPATPEFLKAFEEQGVWKIEDVVGNDEVTLVRKFGNENLRMMFSIADIQMEDEADYENEEGSSEGGEEGGESPIGAYPIRVSLAVTKNNAPGALNVDMVCQDGHFMVDNISYYGDAKVGTELNAEADWKRRGLYIGPQFDTLDVGVQEEFEKFLREREINEGVAMFIAEYAAYKEQAEYVKWLKNVKTFIDL</sequence>
<dbReference type="InterPro" id="IPR036561">
    <property type="entry name" value="MAM33_sf"/>
</dbReference>
<dbReference type="InterPro" id="IPR003428">
    <property type="entry name" value="MAM33"/>
</dbReference>
<accession>A0A2A9NGW5</accession>
<evidence type="ECO:0000313" key="3">
    <source>
        <dbReference type="Proteomes" id="UP000242287"/>
    </source>
</evidence>
<dbReference type="GO" id="GO:0042256">
    <property type="term" value="P:cytosolic ribosome assembly"/>
    <property type="evidence" value="ECO:0007669"/>
    <property type="project" value="TreeGrafter"/>
</dbReference>
<dbReference type="OrthoDB" id="278212at2759"/>
<protein>
    <recommendedName>
        <fullName evidence="4">Mitochondrial glyco protein</fullName>
    </recommendedName>
</protein>
<dbReference type="Pfam" id="PF02330">
    <property type="entry name" value="MAM33"/>
    <property type="match status" value="1"/>
</dbReference>
<evidence type="ECO:0008006" key="4">
    <source>
        <dbReference type="Google" id="ProtNLM"/>
    </source>
</evidence>
<evidence type="ECO:0000256" key="1">
    <source>
        <dbReference type="SAM" id="MobiDB-lite"/>
    </source>
</evidence>
<proteinExistence type="predicted"/>
<dbReference type="Gene3D" id="3.10.280.10">
    <property type="entry name" value="Mitochondrial glycoprotein"/>
    <property type="match status" value="1"/>
</dbReference>
<feature type="compositionally biased region" description="Acidic residues" evidence="1">
    <location>
        <begin position="151"/>
        <end position="167"/>
    </location>
</feature>
<dbReference type="EMBL" id="KZ302141">
    <property type="protein sequence ID" value="PFH47016.1"/>
    <property type="molecule type" value="Genomic_DNA"/>
</dbReference>
<dbReference type="AlphaFoldDB" id="A0A2A9NGW5"/>
<dbReference type="STRING" id="703135.A0A2A9NGW5"/>
<dbReference type="PANTHER" id="PTHR10826:SF1">
    <property type="entry name" value="COMPLEMENT COMPONENT 1 Q SUBCOMPONENT-BINDING PROTEIN, MITOCHONDRIAL"/>
    <property type="match status" value="1"/>
</dbReference>
<dbReference type="SUPFAM" id="SSF54529">
    <property type="entry name" value="Mitochondrial glycoprotein MAM33-like"/>
    <property type="match status" value="1"/>
</dbReference>
<evidence type="ECO:0000313" key="2">
    <source>
        <dbReference type="EMBL" id="PFH47016.1"/>
    </source>
</evidence>
<feature type="region of interest" description="Disordered" evidence="1">
    <location>
        <begin position="151"/>
        <end position="170"/>
    </location>
</feature>
<dbReference type="GO" id="GO:0005759">
    <property type="term" value="C:mitochondrial matrix"/>
    <property type="evidence" value="ECO:0007669"/>
    <property type="project" value="InterPro"/>
</dbReference>
<keyword evidence="3" id="KW-1185">Reference proteome</keyword>
<dbReference type="Proteomes" id="UP000242287">
    <property type="component" value="Unassembled WGS sequence"/>
</dbReference>